<evidence type="ECO:0000313" key="12">
    <source>
        <dbReference type="Proteomes" id="UP001195483"/>
    </source>
</evidence>
<comment type="function">
    <text evidence="9">Catalyzes the hydrolytic deamination of guanine, producing xanthine and ammonia.</text>
</comment>
<evidence type="ECO:0000256" key="9">
    <source>
        <dbReference type="RuleBase" id="RU366009"/>
    </source>
</evidence>
<evidence type="ECO:0000256" key="2">
    <source>
        <dbReference type="ARBA" id="ARBA00006745"/>
    </source>
</evidence>
<dbReference type="InterPro" id="IPR006680">
    <property type="entry name" value="Amidohydro-rel"/>
</dbReference>
<comment type="similarity">
    <text evidence="2 9">Belongs to the metallo-dependent hydrolases superfamily. ATZ/TRZ family.</text>
</comment>
<comment type="cofactor">
    <cofactor evidence="9">
        <name>Zn(2+)</name>
        <dbReference type="ChEBI" id="CHEBI:29105"/>
    </cofactor>
    <text evidence="9">Binds 1 zinc ion per subunit.</text>
</comment>
<dbReference type="Gene3D" id="2.30.40.10">
    <property type="entry name" value="Urease, subunit C, domain 1"/>
    <property type="match status" value="1"/>
</dbReference>
<comment type="catalytic activity">
    <reaction evidence="8 9">
        <text>guanine + H2O + H(+) = xanthine + NH4(+)</text>
        <dbReference type="Rhea" id="RHEA:14665"/>
        <dbReference type="ChEBI" id="CHEBI:15377"/>
        <dbReference type="ChEBI" id="CHEBI:15378"/>
        <dbReference type="ChEBI" id="CHEBI:16235"/>
        <dbReference type="ChEBI" id="CHEBI:17712"/>
        <dbReference type="ChEBI" id="CHEBI:28938"/>
        <dbReference type="EC" id="3.5.4.3"/>
    </reaction>
</comment>
<dbReference type="PANTHER" id="PTHR11271:SF6">
    <property type="entry name" value="GUANINE DEAMINASE"/>
    <property type="match status" value="1"/>
</dbReference>
<dbReference type="InterPro" id="IPR032466">
    <property type="entry name" value="Metal_Hydrolase"/>
</dbReference>
<dbReference type="SUPFAM" id="SSF51556">
    <property type="entry name" value="Metallo-dependent hydrolases"/>
    <property type="match status" value="1"/>
</dbReference>
<dbReference type="Proteomes" id="UP001195483">
    <property type="component" value="Unassembled WGS sequence"/>
</dbReference>
<dbReference type="InterPro" id="IPR014311">
    <property type="entry name" value="Guanine_deaminase"/>
</dbReference>
<evidence type="ECO:0000256" key="8">
    <source>
        <dbReference type="ARBA" id="ARBA00051148"/>
    </source>
</evidence>
<dbReference type="EMBL" id="JAEAOA010000420">
    <property type="protein sequence ID" value="KAK3605569.1"/>
    <property type="molecule type" value="Genomic_DNA"/>
</dbReference>
<dbReference type="GO" id="GO:0008892">
    <property type="term" value="F:guanine deaminase activity"/>
    <property type="evidence" value="ECO:0007669"/>
    <property type="project" value="UniProtKB-UniRule"/>
</dbReference>
<keyword evidence="5 9" id="KW-0479">Metal-binding</keyword>
<dbReference type="NCBIfam" id="TIGR02967">
    <property type="entry name" value="guan_deamin"/>
    <property type="match status" value="1"/>
</dbReference>
<dbReference type="InterPro" id="IPR011059">
    <property type="entry name" value="Metal-dep_hydrolase_composite"/>
</dbReference>
<dbReference type="GO" id="GO:0005829">
    <property type="term" value="C:cytosol"/>
    <property type="evidence" value="ECO:0007669"/>
    <property type="project" value="TreeGrafter"/>
</dbReference>
<accession>A0AAE0T911</accession>
<organism evidence="11 12">
    <name type="scientific">Potamilus streckersoni</name>
    <dbReference type="NCBI Taxonomy" id="2493646"/>
    <lineage>
        <taxon>Eukaryota</taxon>
        <taxon>Metazoa</taxon>
        <taxon>Spiralia</taxon>
        <taxon>Lophotrochozoa</taxon>
        <taxon>Mollusca</taxon>
        <taxon>Bivalvia</taxon>
        <taxon>Autobranchia</taxon>
        <taxon>Heteroconchia</taxon>
        <taxon>Palaeoheterodonta</taxon>
        <taxon>Unionida</taxon>
        <taxon>Unionoidea</taxon>
        <taxon>Unionidae</taxon>
        <taxon>Ambleminae</taxon>
        <taxon>Lampsilini</taxon>
        <taxon>Potamilus</taxon>
    </lineage>
</organism>
<evidence type="ECO:0000259" key="10">
    <source>
        <dbReference type="Pfam" id="PF01979"/>
    </source>
</evidence>
<protein>
    <recommendedName>
        <fullName evidence="4 9">Guanine deaminase</fullName>
        <shortName evidence="9">Guanase</shortName>
        <ecNumber evidence="3 9">3.5.4.3</ecNumber>
    </recommendedName>
    <alternativeName>
        <fullName evidence="9">Guanine aminohydrolase</fullName>
    </alternativeName>
</protein>
<proteinExistence type="inferred from homology"/>
<evidence type="ECO:0000256" key="1">
    <source>
        <dbReference type="ARBA" id="ARBA00004984"/>
    </source>
</evidence>
<evidence type="ECO:0000256" key="4">
    <source>
        <dbReference type="ARBA" id="ARBA00014514"/>
    </source>
</evidence>
<dbReference type="GO" id="GO:0008270">
    <property type="term" value="F:zinc ion binding"/>
    <property type="evidence" value="ECO:0007669"/>
    <property type="project" value="UniProtKB-UniRule"/>
</dbReference>
<evidence type="ECO:0000256" key="5">
    <source>
        <dbReference type="ARBA" id="ARBA00022723"/>
    </source>
</evidence>
<evidence type="ECO:0000256" key="3">
    <source>
        <dbReference type="ARBA" id="ARBA00012781"/>
    </source>
</evidence>
<dbReference type="PANTHER" id="PTHR11271">
    <property type="entry name" value="GUANINE DEAMINASE"/>
    <property type="match status" value="1"/>
</dbReference>
<dbReference type="GO" id="GO:0006147">
    <property type="term" value="P:guanine catabolic process"/>
    <property type="evidence" value="ECO:0007669"/>
    <property type="project" value="UniProtKB-UniRule"/>
</dbReference>
<comment type="pathway">
    <text evidence="1 9">Purine metabolism; guanine degradation; xanthine from guanine: step 1/1.</text>
</comment>
<dbReference type="EC" id="3.5.4.3" evidence="3 9"/>
<keyword evidence="6 9" id="KW-0378">Hydrolase</keyword>
<sequence>MDYRGESQNRLAFCGNFVHATKEEPLVIRQKCCLGVVDGKIVFFETMDNLEARLEEFMIPKENVTNLKKGQFILPGFVDTHIHAPQYPNAGKGLDLELLDWLQKYTFPAEARYKDQTFANNAYESVVNRVIQNGTTTACYFATIHTDATLLLCDIIHKTGQRALVGKVNMNTNSPDFYIEEKDESLTETERFIGSVLYKKYPLITPVITPRFSGSCDRKLLKQLADLGKKYKLPVQSHISENKKEVEYVKKLFPECKNYTDTYYTAGLLTNRTILAHGIYLSSEELFLIKAMGTSLSHCPNSNISIKSGLLDVRGILDLGIKVGLGTDVSGGYSPSMLDAMRSAIHISKTLGIQKGDDYNSIDHKEAFMMATLGGCEALGLEEKVGNFVVGKEFDALLIDVNVVGSPLDVFKEDTFEDVVQKFMYLGDDRNIVAVFVAGRLVCDKRRPESAVE</sequence>
<reference evidence="11" key="2">
    <citation type="journal article" date="2021" name="Genome Biol. Evol.">
        <title>Developing a high-quality reference genome for a parasitic bivalve with doubly uniparental inheritance (Bivalvia: Unionida).</title>
        <authorList>
            <person name="Smith C.H."/>
        </authorList>
    </citation>
    <scope>NUCLEOTIDE SEQUENCE</scope>
    <source>
        <strain evidence="11">CHS0354</strain>
        <tissue evidence="11">Mantle</tissue>
    </source>
</reference>
<evidence type="ECO:0000256" key="7">
    <source>
        <dbReference type="ARBA" id="ARBA00022833"/>
    </source>
</evidence>
<evidence type="ECO:0000256" key="6">
    <source>
        <dbReference type="ARBA" id="ARBA00022801"/>
    </source>
</evidence>
<feature type="domain" description="Amidohydrolase-related" evidence="10">
    <location>
        <begin position="72"/>
        <end position="442"/>
    </location>
</feature>
<dbReference type="Gene3D" id="3.20.20.140">
    <property type="entry name" value="Metal-dependent hydrolases"/>
    <property type="match status" value="1"/>
</dbReference>
<dbReference type="AlphaFoldDB" id="A0AAE0T911"/>
<dbReference type="Pfam" id="PF01979">
    <property type="entry name" value="Amidohydro_1"/>
    <property type="match status" value="1"/>
</dbReference>
<reference evidence="11" key="3">
    <citation type="submission" date="2023-05" db="EMBL/GenBank/DDBJ databases">
        <authorList>
            <person name="Smith C.H."/>
        </authorList>
    </citation>
    <scope>NUCLEOTIDE SEQUENCE</scope>
    <source>
        <strain evidence="11">CHS0354</strain>
        <tissue evidence="11">Mantle</tissue>
    </source>
</reference>
<name>A0AAE0T911_9BIVA</name>
<dbReference type="FunFam" id="3.20.20.140:FF:000022">
    <property type="entry name" value="Guanine deaminase"/>
    <property type="match status" value="1"/>
</dbReference>
<keyword evidence="12" id="KW-1185">Reference proteome</keyword>
<evidence type="ECO:0000313" key="11">
    <source>
        <dbReference type="EMBL" id="KAK3605569.1"/>
    </source>
</evidence>
<keyword evidence="7 9" id="KW-0862">Zinc</keyword>
<dbReference type="InterPro" id="IPR051607">
    <property type="entry name" value="Metallo-dep_hydrolases"/>
</dbReference>
<comment type="caution">
    <text evidence="11">The sequence shown here is derived from an EMBL/GenBank/DDBJ whole genome shotgun (WGS) entry which is preliminary data.</text>
</comment>
<reference evidence="11" key="1">
    <citation type="journal article" date="2021" name="Genome Biol. Evol.">
        <title>A High-Quality Reference Genome for a Parasitic Bivalve with Doubly Uniparental Inheritance (Bivalvia: Unionida).</title>
        <authorList>
            <person name="Smith C.H."/>
        </authorList>
    </citation>
    <scope>NUCLEOTIDE SEQUENCE</scope>
    <source>
        <strain evidence="11">CHS0354</strain>
    </source>
</reference>
<gene>
    <name evidence="11" type="ORF">CHS0354_005873</name>
</gene>